<sequence length="157" mass="17483">MSYNAYQKAQQSTETHAEVEYRLFATVTRALISVEEKERYDPEFVKALDWNRRMWSTLSSDCGTEGNNLPKELRASIISLAIWVSKHSSHVARGSESITDLIAINKTIMEGLQLQIQNSKPTKAATPTNSGYQTSQSPQSQNQTASAQPPTFKSTSI</sequence>
<feature type="compositionally biased region" description="Low complexity" evidence="1">
    <location>
        <begin position="133"/>
        <end position="150"/>
    </location>
</feature>
<keyword evidence="2" id="KW-0969">Cilium</keyword>
<dbReference type="AlphaFoldDB" id="A0AA52H967"/>
<dbReference type="KEGG" id="tmk:QGN29_13555"/>
<dbReference type="EMBL" id="CP123872">
    <property type="protein sequence ID" value="WND02574.1"/>
    <property type="molecule type" value="Genomic_DNA"/>
</dbReference>
<protein>
    <submittedName>
        <fullName evidence="2">Flagellar biosynthesis regulator FlaF</fullName>
    </submittedName>
</protein>
<dbReference type="NCBIfam" id="NF009435">
    <property type="entry name" value="PRK12794.1"/>
    <property type="match status" value="1"/>
</dbReference>
<keyword evidence="3" id="KW-1185">Reference proteome</keyword>
<name>A0AA52H967_9PROT</name>
<organism evidence="2 3">
    <name type="scientific">Temperatibacter marinus</name>
    <dbReference type="NCBI Taxonomy" id="1456591"/>
    <lineage>
        <taxon>Bacteria</taxon>
        <taxon>Pseudomonadati</taxon>
        <taxon>Pseudomonadota</taxon>
        <taxon>Alphaproteobacteria</taxon>
        <taxon>Kordiimonadales</taxon>
        <taxon>Temperatibacteraceae</taxon>
        <taxon>Temperatibacter</taxon>
    </lineage>
</organism>
<reference evidence="2" key="1">
    <citation type="submission" date="2023-04" db="EMBL/GenBank/DDBJ databases">
        <title>Complete genome sequence of Temperatibacter marinus.</title>
        <authorList>
            <person name="Rong J.-C."/>
            <person name="Yi M.-L."/>
            <person name="Zhao Q."/>
        </authorList>
    </citation>
    <scope>NUCLEOTIDE SEQUENCE</scope>
    <source>
        <strain evidence="2">NBRC 110045</strain>
    </source>
</reference>
<keyword evidence="2" id="KW-0282">Flagellum</keyword>
<dbReference type="RefSeq" id="WP_310798409.1">
    <property type="nucleotide sequence ID" value="NZ_CP123872.1"/>
</dbReference>
<feature type="region of interest" description="Disordered" evidence="1">
    <location>
        <begin position="119"/>
        <end position="157"/>
    </location>
</feature>
<dbReference type="Proteomes" id="UP001268683">
    <property type="component" value="Chromosome"/>
</dbReference>
<dbReference type="GO" id="GO:0044781">
    <property type="term" value="P:bacterial-type flagellum organization"/>
    <property type="evidence" value="ECO:0007669"/>
    <property type="project" value="InterPro"/>
</dbReference>
<keyword evidence="2" id="KW-0966">Cell projection</keyword>
<proteinExistence type="predicted"/>
<evidence type="ECO:0000313" key="3">
    <source>
        <dbReference type="Proteomes" id="UP001268683"/>
    </source>
</evidence>
<accession>A0AA52H967</accession>
<gene>
    <name evidence="2" type="primary">flaF</name>
    <name evidence="2" type="ORF">QGN29_13555</name>
</gene>
<dbReference type="InterPro" id="IPR010845">
    <property type="entry name" value="FlaF"/>
</dbReference>
<evidence type="ECO:0000256" key="1">
    <source>
        <dbReference type="SAM" id="MobiDB-lite"/>
    </source>
</evidence>
<feature type="compositionally biased region" description="Polar residues" evidence="1">
    <location>
        <begin position="119"/>
        <end position="132"/>
    </location>
</feature>
<dbReference type="Pfam" id="PF07309">
    <property type="entry name" value="FlaF"/>
    <property type="match status" value="1"/>
</dbReference>
<evidence type="ECO:0000313" key="2">
    <source>
        <dbReference type="EMBL" id="WND02574.1"/>
    </source>
</evidence>